<gene>
    <name evidence="8" type="ORF">PoB_001429800</name>
</gene>
<keyword evidence="6" id="KW-0812">Transmembrane</keyword>
<dbReference type="AlphaFoldDB" id="A0AAV3YZJ5"/>
<evidence type="ECO:0000256" key="3">
    <source>
        <dbReference type="ARBA" id="ARBA00022837"/>
    </source>
</evidence>
<dbReference type="GO" id="GO:0016477">
    <property type="term" value="P:cell migration"/>
    <property type="evidence" value="ECO:0007669"/>
    <property type="project" value="TreeGrafter"/>
</dbReference>
<feature type="domain" description="Cadherin" evidence="7">
    <location>
        <begin position="39"/>
        <end position="135"/>
    </location>
</feature>
<dbReference type="InterPro" id="IPR039808">
    <property type="entry name" value="Cadherin"/>
</dbReference>
<keyword evidence="4 6" id="KW-0472">Membrane</keyword>
<dbReference type="PROSITE" id="PS50268">
    <property type="entry name" value="CADHERIN_2"/>
    <property type="match status" value="1"/>
</dbReference>
<evidence type="ECO:0000256" key="6">
    <source>
        <dbReference type="SAM" id="Phobius"/>
    </source>
</evidence>
<dbReference type="InterPro" id="IPR002126">
    <property type="entry name" value="Cadherin-like_dom"/>
</dbReference>
<dbReference type="PROSITE" id="PS00232">
    <property type="entry name" value="CADHERIN_1"/>
    <property type="match status" value="1"/>
</dbReference>
<evidence type="ECO:0000313" key="8">
    <source>
        <dbReference type="EMBL" id="GFN87792.1"/>
    </source>
</evidence>
<protein>
    <submittedName>
        <fullName evidence="8">Protein dachsous</fullName>
    </submittedName>
</protein>
<comment type="subcellular location">
    <subcellularLocation>
        <location evidence="1">Membrane</location>
    </subcellularLocation>
</comment>
<dbReference type="PANTHER" id="PTHR24027">
    <property type="entry name" value="CADHERIN-23"/>
    <property type="match status" value="1"/>
</dbReference>
<evidence type="ECO:0000256" key="4">
    <source>
        <dbReference type="ARBA" id="ARBA00023136"/>
    </source>
</evidence>
<sequence>VTDRLGLKDMARVFISIADINDNAPQVENDATTFYMDFNCEPGTRLGQVLAQDRDSGRNGEIVYRIVGSTLNDTKKHFSVDAEGWIITSIVPRKSAFTTLYLAVADRGWPSQITMATVNIVQVEPSENDTASASLSSAASKNSVSSSTRSEHARINGILILIGLLAVCCAAILVLSYQLWKARRSLRSNLSQAPGSACQYQYHDYSYNKVISGFRALRQARAPVAGHEPATQQKADLGANWLATVPPTPREFND</sequence>
<keyword evidence="3 5" id="KW-0106">Calcium</keyword>
<accession>A0AAV3YZJ5</accession>
<dbReference type="GO" id="GO:0016342">
    <property type="term" value="C:catenin complex"/>
    <property type="evidence" value="ECO:0007669"/>
    <property type="project" value="TreeGrafter"/>
</dbReference>
<dbReference type="PANTHER" id="PTHR24027:SF438">
    <property type="entry name" value="CADHERIN 23"/>
    <property type="match status" value="1"/>
</dbReference>
<evidence type="ECO:0000256" key="5">
    <source>
        <dbReference type="PROSITE-ProRule" id="PRU00043"/>
    </source>
</evidence>
<evidence type="ECO:0000256" key="1">
    <source>
        <dbReference type="ARBA" id="ARBA00004370"/>
    </source>
</evidence>
<evidence type="ECO:0000259" key="7">
    <source>
        <dbReference type="PROSITE" id="PS50268"/>
    </source>
</evidence>
<feature type="non-terminal residue" evidence="8">
    <location>
        <position position="1"/>
    </location>
</feature>
<reference evidence="8 9" key="1">
    <citation type="journal article" date="2021" name="Elife">
        <title>Chloroplast acquisition without the gene transfer in kleptoplastic sea slugs, Plakobranchus ocellatus.</title>
        <authorList>
            <person name="Maeda T."/>
            <person name="Takahashi S."/>
            <person name="Yoshida T."/>
            <person name="Shimamura S."/>
            <person name="Takaki Y."/>
            <person name="Nagai Y."/>
            <person name="Toyoda A."/>
            <person name="Suzuki Y."/>
            <person name="Arimoto A."/>
            <person name="Ishii H."/>
            <person name="Satoh N."/>
            <person name="Nishiyama T."/>
            <person name="Hasebe M."/>
            <person name="Maruyama T."/>
            <person name="Minagawa J."/>
            <person name="Obokata J."/>
            <person name="Shigenobu S."/>
        </authorList>
    </citation>
    <scope>NUCLEOTIDE SEQUENCE [LARGE SCALE GENOMIC DNA]</scope>
</reference>
<evidence type="ECO:0000313" key="9">
    <source>
        <dbReference type="Proteomes" id="UP000735302"/>
    </source>
</evidence>
<dbReference type="GO" id="GO:0005509">
    <property type="term" value="F:calcium ion binding"/>
    <property type="evidence" value="ECO:0007669"/>
    <property type="project" value="UniProtKB-UniRule"/>
</dbReference>
<dbReference type="GO" id="GO:0007156">
    <property type="term" value="P:homophilic cell adhesion via plasma membrane adhesion molecules"/>
    <property type="evidence" value="ECO:0007669"/>
    <property type="project" value="InterPro"/>
</dbReference>
<comment type="caution">
    <text evidence="8">The sequence shown here is derived from an EMBL/GenBank/DDBJ whole genome shotgun (WGS) entry which is preliminary data.</text>
</comment>
<keyword evidence="6" id="KW-1133">Transmembrane helix</keyword>
<keyword evidence="2" id="KW-0677">Repeat</keyword>
<dbReference type="InterPro" id="IPR020894">
    <property type="entry name" value="Cadherin_CS"/>
</dbReference>
<dbReference type="GO" id="GO:0008013">
    <property type="term" value="F:beta-catenin binding"/>
    <property type="evidence" value="ECO:0007669"/>
    <property type="project" value="TreeGrafter"/>
</dbReference>
<feature type="transmembrane region" description="Helical" evidence="6">
    <location>
        <begin position="158"/>
        <end position="180"/>
    </location>
</feature>
<dbReference type="Proteomes" id="UP000735302">
    <property type="component" value="Unassembled WGS sequence"/>
</dbReference>
<dbReference type="Gene3D" id="2.60.40.60">
    <property type="entry name" value="Cadherins"/>
    <property type="match status" value="1"/>
</dbReference>
<dbReference type="InterPro" id="IPR015919">
    <property type="entry name" value="Cadherin-like_sf"/>
</dbReference>
<dbReference type="SUPFAM" id="SSF49313">
    <property type="entry name" value="Cadherin-like"/>
    <property type="match status" value="1"/>
</dbReference>
<dbReference type="CDD" id="cd11304">
    <property type="entry name" value="Cadherin_repeat"/>
    <property type="match status" value="1"/>
</dbReference>
<dbReference type="EMBL" id="BLXT01001797">
    <property type="protein sequence ID" value="GFN87792.1"/>
    <property type="molecule type" value="Genomic_DNA"/>
</dbReference>
<keyword evidence="9" id="KW-1185">Reference proteome</keyword>
<dbReference type="GO" id="GO:0045296">
    <property type="term" value="F:cadherin binding"/>
    <property type="evidence" value="ECO:0007669"/>
    <property type="project" value="TreeGrafter"/>
</dbReference>
<organism evidence="8 9">
    <name type="scientific">Plakobranchus ocellatus</name>
    <dbReference type="NCBI Taxonomy" id="259542"/>
    <lineage>
        <taxon>Eukaryota</taxon>
        <taxon>Metazoa</taxon>
        <taxon>Spiralia</taxon>
        <taxon>Lophotrochozoa</taxon>
        <taxon>Mollusca</taxon>
        <taxon>Gastropoda</taxon>
        <taxon>Heterobranchia</taxon>
        <taxon>Euthyneura</taxon>
        <taxon>Panpulmonata</taxon>
        <taxon>Sacoglossa</taxon>
        <taxon>Placobranchoidea</taxon>
        <taxon>Plakobranchidae</taxon>
        <taxon>Plakobranchus</taxon>
    </lineage>
</organism>
<name>A0AAV3YZJ5_9GAST</name>
<proteinExistence type="predicted"/>
<evidence type="ECO:0000256" key="2">
    <source>
        <dbReference type="ARBA" id="ARBA00022737"/>
    </source>
</evidence>